<keyword evidence="4" id="KW-1185">Reference proteome</keyword>
<dbReference type="InterPro" id="IPR013424">
    <property type="entry name" value="Ice-binding_C"/>
</dbReference>
<comment type="caution">
    <text evidence="3">The sequence shown here is derived from an EMBL/GenBank/DDBJ whole genome shotgun (WGS) entry which is preliminary data.</text>
</comment>
<accession>A0A7W8IJW8</accession>
<dbReference type="Pfam" id="PF07589">
    <property type="entry name" value="PEP-CTERM"/>
    <property type="match status" value="1"/>
</dbReference>
<evidence type="ECO:0000313" key="4">
    <source>
        <dbReference type="Proteomes" id="UP000568106"/>
    </source>
</evidence>
<name>A0A7W8IJW8_9BACT</name>
<evidence type="ECO:0000256" key="1">
    <source>
        <dbReference type="SAM" id="SignalP"/>
    </source>
</evidence>
<keyword evidence="1" id="KW-0732">Signal</keyword>
<reference evidence="3" key="1">
    <citation type="submission" date="2020-08" db="EMBL/GenBank/DDBJ databases">
        <title>Genomic Encyclopedia of Type Strains, Phase IV (KMG-V): Genome sequencing to study the core and pangenomes of soil and plant-associated prokaryotes.</title>
        <authorList>
            <person name="Whitman W."/>
        </authorList>
    </citation>
    <scope>NUCLEOTIDE SEQUENCE [LARGE SCALE GENOMIC DNA]</scope>
    <source>
        <strain evidence="3">M8UP27</strain>
    </source>
</reference>
<gene>
    <name evidence="3" type="ORF">HDF09_003150</name>
</gene>
<dbReference type="NCBIfam" id="TIGR02595">
    <property type="entry name" value="PEP_CTERM"/>
    <property type="match status" value="1"/>
</dbReference>
<feature type="signal peptide" evidence="1">
    <location>
        <begin position="1"/>
        <end position="23"/>
    </location>
</feature>
<evidence type="ECO:0000313" key="3">
    <source>
        <dbReference type="EMBL" id="MBB5318453.1"/>
    </source>
</evidence>
<proteinExistence type="predicted"/>
<feature type="chain" id="PRO_5031380594" description="Ice-binding protein C-terminal domain-containing protein" evidence="1">
    <location>
        <begin position="24"/>
        <end position="179"/>
    </location>
</feature>
<feature type="domain" description="Ice-binding protein C-terminal" evidence="2">
    <location>
        <begin position="151"/>
        <end position="171"/>
    </location>
</feature>
<organism evidence="3 4">
    <name type="scientific">Tunturiibacter empetritectus</name>
    <dbReference type="NCBI Taxonomy" id="3069691"/>
    <lineage>
        <taxon>Bacteria</taxon>
        <taxon>Pseudomonadati</taxon>
        <taxon>Acidobacteriota</taxon>
        <taxon>Terriglobia</taxon>
        <taxon>Terriglobales</taxon>
        <taxon>Acidobacteriaceae</taxon>
        <taxon>Tunturiibacter</taxon>
    </lineage>
</organism>
<dbReference type="AlphaFoldDB" id="A0A7W8IJW8"/>
<dbReference type="EMBL" id="JACHDY010000004">
    <property type="protein sequence ID" value="MBB5318453.1"/>
    <property type="molecule type" value="Genomic_DNA"/>
</dbReference>
<sequence>MRNALFALPLLASALILPRAAHADTSDLFTITGDSNTYTFTLPEQFTFAVPLHLVTIPSLTTTGTIDGVGGKTFDVTFFTTIGNTGESLSFNGITLAGPPLISFVSSSGNFDTAAIDSGSYQLIDYANSIKGPDYYHLTITPATTPPTPPAVPEPSTLLLLTTGALALLLATRITPPTP</sequence>
<protein>
    <recommendedName>
        <fullName evidence="2">Ice-binding protein C-terminal domain-containing protein</fullName>
    </recommendedName>
</protein>
<dbReference type="Proteomes" id="UP000568106">
    <property type="component" value="Unassembled WGS sequence"/>
</dbReference>
<evidence type="ECO:0000259" key="2">
    <source>
        <dbReference type="Pfam" id="PF07589"/>
    </source>
</evidence>